<dbReference type="Pfam" id="PF08327">
    <property type="entry name" value="AHSA1"/>
    <property type="match status" value="2"/>
</dbReference>
<dbReference type="EMBL" id="JACBZP010000001">
    <property type="protein sequence ID" value="NYI67342.1"/>
    <property type="molecule type" value="Genomic_DNA"/>
</dbReference>
<evidence type="ECO:0000259" key="2">
    <source>
        <dbReference type="Pfam" id="PF08327"/>
    </source>
</evidence>
<dbReference type="AlphaFoldDB" id="A0A7Z0AAB7"/>
<dbReference type="InterPro" id="IPR023393">
    <property type="entry name" value="START-like_dom_sf"/>
</dbReference>
<keyword evidence="4" id="KW-1185">Reference proteome</keyword>
<gene>
    <name evidence="3" type="ORF">BJY26_001648</name>
</gene>
<dbReference type="Proteomes" id="UP000539111">
    <property type="component" value="Unassembled WGS sequence"/>
</dbReference>
<comment type="caution">
    <text evidence="3">The sequence shown here is derived from an EMBL/GenBank/DDBJ whole genome shotgun (WGS) entry which is preliminary data.</text>
</comment>
<dbReference type="Gene3D" id="3.30.530.20">
    <property type="match status" value="2"/>
</dbReference>
<evidence type="ECO:0000313" key="3">
    <source>
        <dbReference type="EMBL" id="NYI67342.1"/>
    </source>
</evidence>
<proteinExistence type="inferred from homology"/>
<evidence type="ECO:0000313" key="4">
    <source>
        <dbReference type="Proteomes" id="UP000539111"/>
    </source>
</evidence>
<comment type="similarity">
    <text evidence="1">Belongs to the AHA1 family.</text>
</comment>
<reference evidence="3 4" key="1">
    <citation type="submission" date="2020-07" db="EMBL/GenBank/DDBJ databases">
        <title>Sequencing the genomes of 1000 actinobacteria strains.</title>
        <authorList>
            <person name="Klenk H.-P."/>
        </authorList>
    </citation>
    <scope>NUCLEOTIDE SEQUENCE [LARGE SCALE GENOMIC DNA]</scope>
    <source>
        <strain evidence="3 4">DSM 26341</strain>
    </source>
</reference>
<feature type="domain" description="Activator of Hsp90 ATPase homologue 1/2-like C-terminal" evidence="2">
    <location>
        <begin position="26"/>
        <end position="141"/>
    </location>
</feature>
<accession>A0A7Z0AAB7</accession>
<dbReference type="RefSeq" id="WP_179427238.1">
    <property type="nucleotide sequence ID" value="NZ_JACBZP010000001.1"/>
</dbReference>
<dbReference type="SUPFAM" id="SSF55961">
    <property type="entry name" value="Bet v1-like"/>
    <property type="match status" value="2"/>
</dbReference>
<sequence>MTNTLYGVVTRKTTSADVRIERIYNYSAAELWSALTDPRRLAGWLGDLSGDLRVGGTYRAELGTEVGTSTGRILICEPESRLLASWQFVGGQETELEALLEDAGPGKTRLTLENRGIAMADAPAGYSAGWHVFFDRLGEMLDTGSAVSFLDAYSAAYCVYDDQLNALGVLDAGLDDDPSGGQHGSVRFERTYEAPPEDVWSALTESNRLARWLGTVTGDLRTGGRYRLDFGDGDEAAGRVVACEKPSRLEVTWEFPGEGTTRLEATLTAMDDGTLVTLSHTRLRRADLSQYGAGWHTFLDHLDVVLAGREPSGWQTRYEELHPRYLAQIPEPH</sequence>
<evidence type="ECO:0000256" key="1">
    <source>
        <dbReference type="ARBA" id="ARBA00006817"/>
    </source>
</evidence>
<name>A0A7Z0AAB7_9MICO</name>
<dbReference type="CDD" id="cd08899">
    <property type="entry name" value="SRPBCC_CalC_Aha1-like_6"/>
    <property type="match status" value="2"/>
</dbReference>
<organism evidence="3 4">
    <name type="scientific">Spelaeicoccus albus</name>
    <dbReference type="NCBI Taxonomy" id="1280376"/>
    <lineage>
        <taxon>Bacteria</taxon>
        <taxon>Bacillati</taxon>
        <taxon>Actinomycetota</taxon>
        <taxon>Actinomycetes</taxon>
        <taxon>Micrococcales</taxon>
        <taxon>Brevibacteriaceae</taxon>
        <taxon>Spelaeicoccus</taxon>
    </lineage>
</organism>
<dbReference type="InterPro" id="IPR013538">
    <property type="entry name" value="ASHA1/2-like_C"/>
</dbReference>
<protein>
    <submittedName>
        <fullName evidence="3">Uncharacterized protein YndB with AHSA1/START domain</fullName>
    </submittedName>
</protein>
<feature type="domain" description="Activator of Hsp90 ATPase homologue 1/2-like C-terminal" evidence="2">
    <location>
        <begin position="194"/>
        <end position="306"/>
    </location>
</feature>